<sequence length="227" mass="25633">MHIERRNPKSPKPSSVGVRHSCCVHGLPCVKAHLVPEVENSQIPRCFSPYREHFLPPTKENVSEIRLTKDEDDFIENEMRKRCASRADVVTTAATATPTNPLLHYIGIMTSSEAEKAVQRPTSFRLYHQASMSLAEMREALRDGLPDAISPTLPLYIIYRSSEGKARHYAVIEIESHSACFYTVDVPNFVQPRFVTIPGLVRFYSTFSTSNSYNDKGELQVDVFPCT</sequence>
<accession>A0A0B1SK80</accession>
<dbReference type="OrthoDB" id="5850180at2759"/>
<reference evidence="1 2" key="1">
    <citation type="submission" date="2014-03" db="EMBL/GenBank/DDBJ databases">
        <title>Draft genome of the hookworm Oesophagostomum dentatum.</title>
        <authorList>
            <person name="Mitreva M."/>
        </authorList>
    </citation>
    <scope>NUCLEOTIDE SEQUENCE [LARGE SCALE GENOMIC DNA]</scope>
    <source>
        <strain evidence="1 2">OD-Hann</strain>
    </source>
</reference>
<organism evidence="1 2">
    <name type="scientific">Oesophagostomum dentatum</name>
    <name type="common">Nodular worm</name>
    <dbReference type="NCBI Taxonomy" id="61180"/>
    <lineage>
        <taxon>Eukaryota</taxon>
        <taxon>Metazoa</taxon>
        <taxon>Ecdysozoa</taxon>
        <taxon>Nematoda</taxon>
        <taxon>Chromadorea</taxon>
        <taxon>Rhabditida</taxon>
        <taxon>Rhabditina</taxon>
        <taxon>Rhabditomorpha</taxon>
        <taxon>Strongyloidea</taxon>
        <taxon>Strongylidae</taxon>
        <taxon>Oesophagostomum</taxon>
    </lineage>
</organism>
<evidence type="ECO:0000313" key="1">
    <source>
        <dbReference type="EMBL" id="KHJ83932.1"/>
    </source>
</evidence>
<evidence type="ECO:0000313" key="2">
    <source>
        <dbReference type="Proteomes" id="UP000053660"/>
    </source>
</evidence>
<name>A0A0B1SK80_OESDE</name>
<dbReference type="EMBL" id="KN571015">
    <property type="protein sequence ID" value="KHJ83932.1"/>
    <property type="molecule type" value="Genomic_DNA"/>
</dbReference>
<dbReference type="PANTHER" id="PTHR31128">
    <property type="entry name" value="PROTEIN CBR-CLEC-135-RELATED"/>
    <property type="match status" value="1"/>
</dbReference>
<protein>
    <submittedName>
        <fullName evidence="1">Uncharacterized protein</fullName>
    </submittedName>
</protein>
<keyword evidence="2" id="KW-1185">Reference proteome</keyword>
<dbReference type="Proteomes" id="UP000053660">
    <property type="component" value="Unassembled WGS sequence"/>
</dbReference>
<proteinExistence type="predicted"/>
<gene>
    <name evidence="1" type="ORF">OESDEN_16361</name>
</gene>
<dbReference type="PANTHER" id="PTHR31128:SF9">
    <property type="entry name" value="DUF3444 DOMAIN-CONTAINING PROTEIN-RELATED"/>
    <property type="match status" value="1"/>
</dbReference>
<dbReference type="AlphaFoldDB" id="A0A0B1SK80"/>